<evidence type="ECO:0000256" key="10">
    <source>
        <dbReference type="ARBA" id="ARBA00038429"/>
    </source>
</evidence>
<comment type="subunit">
    <text evidence="4">Homodimer.</text>
</comment>
<comment type="subcellular location">
    <subcellularLocation>
        <location evidence="2">Secreted</location>
    </subcellularLocation>
</comment>
<comment type="caution">
    <text evidence="18">The sequence shown here is derived from an EMBL/GenBank/DDBJ whole genome shotgun (WGS) entry which is preliminary data.</text>
</comment>
<evidence type="ECO:0000256" key="2">
    <source>
        <dbReference type="ARBA" id="ARBA00004613"/>
    </source>
</evidence>
<dbReference type="Gene3D" id="2.60.120.260">
    <property type="entry name" value="Galactose-binding domain-like"/>
    <property type="match status" value="1"/>
</dbReference>
<keyword evidence="13" id="KW-0732">Signal</keyword>
<dbReference type="Pfam" id="PF17786">
    <property type="entry name" value="Mannosidase_ig"/>
    <property type="match status" value="1"/>
</dbReference>
<name>A0A8K1C8W3_PYTOL</name>
<dbReference type="GO" id="GO:0005576">
    <property type="term" value="C:extracellular region"/>
    <property type="evidence" value="ECO:0007669"/>
    <property type="project" value="UniProtKB-SubCell"/>
</dbReference>
<evidence type="ECO:0000313" key="19">
    <source>
        <dbReference type="Proteomes" id="UP000794436"/>
    </source>
</evidence>
<dbReference type="GO" id="GO:0004567">
    <property type="term" value="F:beta-mannosidase activity"/>
    <property type="evidence" value="ECO:0007669"/>
    <property type="project" value="UniProtKB-EC"/>
</dbReference>
<evidence type="ECO:0000256" key="6">
    <source>
        <dbReference type="ARBA" id="ARBA00022525"/>
    </source>
</evidence>
<keyword evidence="9" id="KW-0326">Glycosidase</keyword>
<dbReference type="InterPro" id="IPR041447">
    <property type="entry name" value="Mannosidase_ig"/>
</dbReference>
<dbReference type="GO" id="GO:0005975">
    <property type="term" value="P:carbohydrate metabolic process"/>
    <property type="evidence" value="ECO:0007669"/>
    <property type="project" value="InterPro"/>
</dbReference>
<reference evidence="18" key="1">
    <citation type="submission" date="2019-03" db="EMBL/GenBank/DDBJ databases">
        <title>Long read genome sequence of the mycoparasitic Pythium oligandrum ATCC 38472 isolated from sugarbeet rhizosphere.</title>
        <authorList>
            <person name="Gaulin E."/>
        </authorList>
    </citation>
    <scope>NUCLEOTIDE SEQUENCE</scope>
    <source>
        <strain evidence="18">ATCC 38472_TT</strain>
    </source>
</reference>
<dbReference type="FunFam" id="3.20.20.80:FF:000050">
    <property type="entry name" value="Beta-mannosidase B"/>
    <property type="match status" value="1"/>
</dbReference>
<feature type="domain" description="Beta-mannosidase Ig-fold" evidence="15">
    <location>
        <begin position="838"/>
        <end position="913"/>
    </location>
</feature>
<dbReference type="Pfam" id="PF00703">
    <property type="entry name" value="Glyco_hydro_2"/>
    <property type="match status" value="1"/>
</dbReference>
<keyword evidence="19" id="KW-1185">Reference proteome</keyword>
<keyword evidence="7" id="KW-0378">Hydrolase</keyword>
<sequence>MATTVLCVLLALYGLGVDASVVQRRRLDTWSFRSENGSIHVANATVPGTSHMHLLADGLIEDPYLRFNEHALRWIADTTWVYETTLEVSASEPRPQRIRFETLDGVAHVALNGASLGGPAVNAFRPHVYELSEAGLQVGINNITVVFTPSLEYTHSQASKYPYYVPATRNFNVWAEPSDRPFLRKAGSDFGWDWGPAYVTTGIAGDVFLEWTESSLPPRLVELNVAYDFPAADNFTVVRGNVTVDVDTLGAEHHNATLRLFIDDKLQHQLRVDLVPSDDDVTSVSLGFELNNPKLWWPAGYGEAHLYTVRVEVATPSGDAEPYVHEVGFRTVELIQEPTSAGGVDGATFFFKFNGVPVFIKGANWIPNDSFPTRVTPTKVSYLLQSAVAANMNMIRVWGGGRYESDHFYRECDRLGLLVWHEFMFACAMYPRDQAFLENVASEVEYQTRRLRKHTCLAIWGGNNENENMMESFGNNDFMPANVTFQRDVAAVDFTKLFVEVLRPIVLSLDLSRPFVDTSPSNGLLSVDPYVKRWGHTNGIAYGDVHYYNYSGDCQDPTMYPHARFISEFGFQSAPSVHSLLDASTKVDWTSFQTFWKMIKFRERHENGTMQMATQIRRRFHVPFPFLDEGWLSTPFRHAVELDEDVVTRASSYLYLTQIQQALCYQTAIETWRRGKREELGRTMGILYWQLNDVWQGTSWSSLEYSGQWKSLQYVVKRAFAPLMLTTHSANQDETVVVEAVSDLTSSLNVTVLYELRKTETGVVVKSFSENASIAALESKRMGEHSVDSLLSDSECSPKTCFLLLRCTSTDSSVSCDDIFHFFVPYKHLKLTHGTIDITTVTSSGTGIDVTLQSSGFVALFVELTAPRMRGFWDRNTFHLMANESVTLHFTPANGEADPIEDVAAFKEQLELRWLQQTYQHGKTPSIQVQ</sequence>
<feature type="domain" description="Beta-mannosidase-like galactose-binding" evidence="17">
    <location>
        <begin position="30"/>
        <end position="204"/>
    </location>
</feature>
<evidence type="ECO:0000256" key="9">
    <source>
        <dbReference type="ARBA" id="ARBA00023295"/>
    </source>
</evidence>
<evidence type="ECO:0000256" key="8">
    <source>
        <dbReference type="ARBA" id="ARBA00023180"/>
    </source>
</evidence>
<feature type="signal peptide" evidence="13">
    <location>
        <begin position="1"/>
        <end position="19"/>
    </location>
</feature>
<evidence type="ECO:0000256" key="4">
    <source>
        <dbReference type="ARBA" id="ARBA00011738"/>
    </source>
</evidence>
<dbReference type="SUPFAM" id="SSF51445">
    <property type="entry name" value="(Trans)glycosidases"/>
    <property type="match status" value="1"/>
</dbReference>
<dbReference type="SUPFAM" id="SSF49785">
    <property type="entry name" value="Galactose-binding domain-like"/>
    <property type="match status" value="1"/>
</dbReference>
<dbReference type="Pfam" id="PF17753">
    <property type="entry name" value="Ig_mannosidase"/>
    <property type="match status" value="1"/>
</dbReference>
<protein>
    <recommendedName>
        <fullName evidence="11">Beta-mannosidase B</fullName>
        <ecNumber evidence="5">3.2.1.25</ecNumber>
    </recommendedName>
    <alternativeName>
        <fullName evidence="12">Mannanase B</fullName>
    </alternativeName>
</protein>
<feature type="chain" id="PRO_5035423137" description="Beta-mannosidase B" evidence="13">
    <location>
        <begin position="20"/>
        <end position="930"/>
    </location>
</feature>
<dbReference type="AlphaFoldDB" id="A0A8K1C8W3"/>
<organism evidence="18 19">
    <name type="scientific">Pythium oligandrum</name>
    <name type="common">Mycoparasitic fungus</name>
    <dbReference type="NCBI Taxonomy" id="41045"/>
    <lineage>
        <taxon>Eukaryota</taxon>
        <taxon>Sar</taxon>
        <taxon>Stramenopiles</taxon>
        <taxon>Oomycota</taxon>
        <taxon>Peronosporomycetes</taxon>
        <taxon>Pythiales</taxon>
        <taxon>Pythiaceae</taxon>
        <taxon>Pythium</taxon>
    </lineage>
</organism>
<dbReference type="Proteomes" id="UP000794436">
    <property type="component" value="Unassembled WGS sequence"/>
</dbReference>
<evidence type="ECO:0000259" key="16">
    <source>
        <dbReference type="Pfam" id="PF17786"/>
    </source>
</evidence>
<dbReference type="SUPFAM" id="SSF49303">
    <property type="entry name" value="beta-Galactosidase/glucuronidase domain"/>
    <property type="match status" value="3"/>
</dbReference>
<evidence type="ECO:0000256" key="11">
    <source>
        <dbReference type="ARBA" id="ARBA00041069"/>
    </source>
</evidence>
<evidence type="ECO:0000256" key="5">
    <source>
        <dbReference type="ARBA" id="ARBA00012754"/>
    </source>
</evidence>
<evidence type="ECO:0000256" key="13">
    <source>
        <dbReference type="SAM" id="SignalP"/>
    </source>
</evidence>
<dbReference type="Pfam" id="PF22666">
    <property type="entry name" value="Glyco_hydro_2_N2"/>
    <property type="match status" value="1"/>
</dbReference>
<dbReference type="PANTHER" id="PTHR43730">
    <property type="entry name" value="BETA-MANNOSIDASE"/>
    <property type="match status" value="1"/>
</dbReference>
<comment type="catalytic activity">
    <reaction evidence="1">
        <text>Hydrolysis of terminal, non-reducing beta-D-mannose residues in beta-D-mannosides.</text>
        <dbReference type="EC" id="3.2.1.25"/>
    </reaction>
</comment>
<evidence type="ECO:0000256" key="7">
    <source>
        <dbReference type="ARBA" id="ARBA00022801"/>
    </source>
</evidence>
<comment type="similarity">
    <text evidence="10">Belongs to the glycosyl hydrolase 2 family. Beta-mannosidase B subfamily.</text>
</comment>
<dbReference type="InterPro" id="IPR006102">
    <property type="entry name" value="Ig-like_GH2"/>
</dbReference>
<dbReference type="InterPro" id="IPR041625">
    <property type="entry name" value="Beta-mannosidase_Ig"/>
</dbReference>
<evidence type="ECO:0000256" key="12">
    <source>
        <dbReference type="ARBA" id="ARBA00041614"/>
    </source>
</evidence>
<accession>A0A8K1C8W3</accession>
<evidence type="ECO:0000256" key="3">
    <source>
        <dbReference type="ARBA" id="ARBA00004740"/>
    </source>
</evidence>
<evidence type="ECO:0000259" key="15">
    <source>
        <dbReference type="Pfam" id="PF17753"/>
    </source>
</evidence>
<evidence type="ECO:0000313" key="18">
    <source>
        <dbReference type="EMBL" id="TMW58717.1"/>
    </source>
</evidence>
<dbReference type="InterPro" id="IPR050887">
    <property type="entry name" value="Beta-mannosidase_GH2"/>
</dbReference>
<evidence type="ECO:0000259" key="17">
    <source>
        <dbReference type="Pfam" id="PF22666"/>
    </source>
</evidence>
<keyword evidence="6" id="KW-0964">Secreted</keyword>
<dbReference type="PANTHER" id="PTHR43730:SF1">
    <property type="entry name" value="BETA-MANNOSIDASE"/>
    <property type="match status" value="1"/>
</dbReference>
<dbReference type="InterPro" id="IPR054593">
    <property type="entry name" value="Beta-mannosidase-like_N2"/>
</dbReference>
<dbReference type="EC" id="3.2.1.25" evidence="5"/>
<gene>
    <name evidence="18" type="ORF">Poli38472_010276</name>
</gene>
<evidence type="ECO:0000256" key="1">
    <source>
        <dbReference type="ARBA" id="ARBA00000829"/>
    </source>
</evidence>
<dbReference type="GO" id="GO:0006516">
    <property type="term" value="P:glycoprotein catabolic process"/>
    <property type="evidence" value="ECO:0007669"/>
    <property type="project" value="TreeGrafter"/>
</dbReference>
<dbReference type="InterPro" id="IPR008979">
    <property type="entry name" value="Galactose-bd-like_sf"/>
</dbReference>
<dbReference type="Gene3D" id="2.60.40.10">
    <property type="entry name" value="Immunoglobulins"/>
    <property type="match status" value="2"/>
</dbReference>
<dbReference type="InterPro" id="IPR013783">
    <property type="entry name" value="Ig-like_fold"/>
</dbReference>
<dbReference type="InterPro" id="IPR036156">
    <property type="entry name" value="Beta-gal/glucu_dom_sf"/>
</dbReference>
<feature type="domain" description="Glycoside hydrolase family 2 immunoglobulin-like beta-sandwich" evidence="14">
    <location>
        <begin position="240"/>
        <end position="330"/>
    </location>
</feature>
<keyword evidence="8" id="KW-0325">Glycoprotein</keyword>
<proteinExistence type="inferred from homology"/>
<dbReference type="Gene3D" id="3.20.20.80">
    <property type="entry name" value="Glycosidases"/>
    <property type="match status" value="1"/>
</dbReference>
<evidence type="ECO:0000259" key="14">
    <source>
        <dbReference type="Pfam" id="PF00703"/>
    </source>
</evidence>
<dbReference type="OrthoDB" id="2866996at2759"/>
<feature type="domain" description="Mannosidase Ig/CBM-like" evidence="16">
    <location>
        <begin position="735"/>
        <end position="828"/>
    </location>
</feature>
<comment type="pathway">
    <text evidence="3">Glycan metabolism; N-glycan degradation.</text>
</comment>
<dbReference type="EMBL" id="SPLM01000111">
    <property type="protein sequence ID" value="TMW58717.1"/>
    <property type="molecule type" value="Genomic_DNA"/>
</dbReference>
<dbReference type="InterPro" id="IPR017853">
    <property type="entry name" value="GH"/>
</dbReference>